<dbReference type="AlphaFoldDB" id="A0A2W1NCH2"/>
<evidence type="ECO:0000313" key="1">
    <source>
        <dbReference type="EMBL" id="PZE15816.1"/>
    </source>
</evidence>
<comment type="caution">
    <text evidence="1">The sequence shown here is derived from an EMBL/GenBank/DDBJ whole genome shotgun (WGS) entry which is preliminary data.</text>
</comment>
<dbReference type="EMBL" id="QKSB01000016">
    <property type="protein sequence ID" value="PZE15816.1"/>
    <property type="molecule type" value="Genomic_DNA"/>
</dbReference>
<gene>
    <name evidence="1" type="ORF">DNU06_16215</name>
</gene>
<name>A0A2W1NCH2_9FLAO</name>
<sequence>MKGQTWNVTAITVDDKALAPKGQWLITTDVGIYDSVPSAKWIDGEEDAVFEWQFQDKGESFYLSYVQQKDEVDGNLLDTLDYFAYYLTGKYTVDVHKKDRMVFVSKTTLEYEDKEVKIEIQR</sequence>
<proteinExistence type="predicted"/>
<reference evidence="1 2" key="1">
    <citation type="submission" date="2018-06" db="EMBL/GenBank/DDBJ databases">
        <title>The draft genome sequence of Crocinitomix sp. SM1701.</title>
        <authorList>
            <person name="Zhang X."/>
        </authorList>
    </citation>
    <scope>NUCLEOTIDE SEQUENCE [LARGE SCALE GENOMIC DNA]</scope>
    <source>
        <strain evidence="1 2">SM1701</strain>
    </source>
</reference>
<dbReference type="Proteomes" id="UP000249248">
    <property type="component" value="Unassembled WGS sequence"/>
</dbReference>
<organism evidence="1 2">
    <name type="scientific">Putridiphycobacter roseus</name>
    <dbReference type="NCBI Taxonomy" id="2219161"/>
    <lineage>
        <taxon>Bacteria</taxon>
        <taxon>Pseudomonadati</taxon>
        <taxon>Bacteroidota</taxon>
        <taxon>Flavobacteriia</taxon>
        <taxon>Flavobacteriales</taxon>
        <taxon>Crocinitomicaceae</taxon>
        <taxon>Putridiphycobacter</taxon>
    </lineage>
</organism>
<keyword evidence="2" id="KW-1185">Reference proteome</keyword>
<accession>A0A2W1NCH2</accession>
<evidence type="ECO:0000313" key="2">
    <source>
        <dbReference type="Proteomes" id="UP000249248"/>
    </source>
</evidence>
<protein>
    <submittedName>
        <fullName evidence="1">Uncharacterized protein</fullName>
    </submittedName>
</protein>